<gene>
    <name evidence="1" type="ORF">AFA_05590</name>
</gene>
<protein>
    <submittedName>
        <fullName evidence="1">Uncharacterized protein</fullName>
    </submittedName>
</protein>
<name>A0AB33CT43_ALCFA</name>
<dbReference type="KEGG" id="afq:AFA_05590"/>
<organism evidence="1 2">
    <name type="scientific">Alcaligenes faecalis</name>
    <dbReference type="NCBI Taxonomy" id="511"/>
    <lineage>
        <taxon>Bacteria</taxon>
        <taxon>Pseudomonadati</taxon>
        <taxon>Pseudomonadota</taxon>
        <taxon>Betaproteobacteria</taxon>
        <taxon>Burkholderiales</taxon>
        <taxon>Alcaligenaceae</taxon>
        <taxon>Alcaligenes</taxon>
    </lineage>
</organism>
<evidence type="ECO:0000313" key="2">
    <source>
        <dbReference type="Proteomes" id="UP000214561"/>
    </source>
</evidence>
<evidence type="ECO:0000313" key="1">
    <source>
        <dbReference type="EMBL" id="ASR88964.1"/>
    </source>
</evidence>
<proteinExistence type="predicted"/>
<accession>A0AB33CT43</accession>
<dbReference type="EMBL" id="CP021641">
    <property type="protein sequence ID" value="ASR88964.1"/>
    <property type="molecule type" value="Genomic_DNA"/>
</dbReference>
<sequence>MRFPKPISENHIKRPTACVRDIILFYRPLGKAWRYLAELRTPGSPCCRLCSGKPFASNANKKT</sequence>
<reference evidence="1 2" key="1">
    <citation type="submission" date="2017-05" db="EMBL/GenBank/DDBJ databases">
        <authorList>
            <person name="Qiu J.G."/>
            <person name="He J."/>
        </authorList>
    </citation>
    <scope>NUCLEOTIDE SEQUENCE [LARGE SCALE GENOMIC DNA]</scope>
    <source>
        <strain evidence="1 2">JQ135</strain>
    </source>
</reference>
<dbReference type="Proteomes" id="UP000214561">
    <property type="component" value="Chromosome"/>
</dbReference>
<dbReference type="AlphaFoldDB" id="A0AB33CT43"/>